<dbReference type="InterPro" id="IPR006311">
    <property type="entry name" value="TAT_signal"/>
</dbReference>
<gene>
    <name evidence="9" type="ORF">DSOUD_2442</name>
</gene>
<evidence type="ECO:0000256" key="6">
    <source>
        <dbReference type="ARBA" id="ARBA00034078"/>
    </source>
</evidence>
<keyword evidence="2" id="KW-0479">Metal-binding</keyword>
<keyword evidence="7" id="KW-0472">Membrane</keyword>
<dbReference type="Proteomes" id="UP000057158">
    <property type="component" value="Chromosome"/>
</dbReference>
<dbReference type="InterPro" id="IPR005805">
    <property type="entry name" value="Rieske_Fe-S_prot_C"/>
</dbReference>
<evidence type="ECO:0000313" key="10">
    <source>
        <dbReference type="Proteomes" id="UP000057158"/>
    </source>
</evidence>
<dbReference type="Pfam" id="PF00355">
    <property type="entry name" value="Rieske"/>
    <property type="match status" value="1"/>
</dbReference>
<dbReference type="PRINTS" id="PR00162">
    <property type="entry name" value="RIESKE"/>
</dbReference>
<dbReference type="InterPro" id="IPR036922">
    <property type="entry name" value="Rieske_2Fe-2S_sf"/>
</dbReference>
<keyword evidence="7" id="KW-1133">Transmembrane helix</keyword>
<organism evidence="9 10">
    <name type="scientific">Desulfuromonas soudanensis</name>
    <dbReference type="NCBI Taxonomy" id="1603606"/>
    <lineage>
        <taxon>Bacteria</taxon>
        <taxon>Pseudomonadati</taxon>
        <taxon>Thermodesulfobacteriota</taxon>
        <taxon>Desulfuromonadia</taxon>
        <taxon>Desulfuromonadales</taxon>
        <taxon>Desulfuromonadaceae</taxon>
        <taxon>Desulfuromonas</taxon>
    </lineage>
</organism>
<dbReference type="GO" id="GO:0046872">
    <property type="term" value="F:metal ion binding"/>
    <property type="evidence" value="ECO:0007669"/>
    <property type="project" value="UniProtKB-KW"/>
</dbReference>
<dbReference type="GO" id="GO:0016020">
    <property type="term" value="C:membrane"/>
    <property type="evidence" value="ECO:0007669"/>
    <property type="project" value="InterPro"/>
</dbReference>
<evidence type="ECO:0000256" key="3">
    <source>
        <dbReference type="ARBA" id="ARBA00023004"/>
    </source>
</evidence>
<evidence type="ECO:0000256" key="1">
    <source>
        <dbReference type="ARBA" id="ARBA00022714"/>
    </source>
</evidence>
<keyword evidence="4" id="KW-0411">Iron-sulfur</keyword>
<dbReference type="CDD" id="cd03467">
    <property type="entry name" value="Rieske"/>
    <property type="match status" value="1"/>
</dbReference>
<comment type="cofactor">
    <cofactor evidence="6">
        <name>[2Fe-2S] cluster</name>
        <dbReference type="ChEBI" id="CHEBI:190135"/>
    </cofactor>
</comment>
<reference evidence="9 10" key="1">
    <citation type="submission" date="2015-07" db="EMBL/GenBank/DDBJ databases">
        <title>Isolation and Genomic Characterization of a Novel Halophilic Metal-Reducing Deltaproteobacterium from the Deep Subsurface.</title>
        <authorList>
            <person name="Badalamenti J.P."/>
            <person name="Summers Z.M."/>
            <person name="Gralnick J.A."/>
            <person name="Bond D.R."/>
        </authorList>
    </citation>
    <scope>NUCLEOTIDE SEQUENCE [LARGE SCALE GENOMIC DNA]</scope>
    <source>
        <strain evidence="9 10">WTL</strain>
    </source>
</reference>
<evidence type="ECO:0000259" key="8">
    <source>
        <dbReference type="PROSITE" id="PS51296"/>
    </source>
</evidence>
<dbReference type="InterPro" id="IPR014349">
    <property type="entry name" value="Rieske_Fe-S_prot"/>
</dbReference>
<feature type="domain" description="Rieske" evidence="8">
    <location>
        <begin position="49"/>
        <end position="143"/>
    </location>
</feature>
<accession>A0A0M4DJD9</accession>
<evidence type="ECO:0000256" key="2">
    <source>
        <dbReference type="ARBA" id="ARBA00022723"/>
    </source>
</evidence>
<evidence type="ECO:0000256" key="5">
    <source>
        <dbReference type="ARBA" id="ARBA00023157"/>
    </source>
</evidence>
<dbReference type="EMBL" id="CP010802">
    <property type="protein sequence ID" value="ALC17195.1"/>
    <property type="molecule type" value="Genomic_DNA"/>
</dbReference>
<dbReference type="RefSeq" id="WP_053551224.1">
    <property type="nucleotide sequence ID" value="NZ_CP010802.1"/>
</dbReference>
<dbReference type="OrthoDB" id="9767869at2"/>
<dbReference type="Gene3D" id="2.102.10.10">
    <property type="entry name" value="Rieske [2Fe-2S] iron-sulphur domain"/>
    <property type="match status" value="1"/>
</dbReference>
<dbReference type="PROSITE" id="PS51296">
    <property type="entry name" value="RIESKE"/>
    <property type="match status" value="1"/>
</dbReference>
<dbReference type="PANTHER" id="PTHR10134">
    <property type="entry name" value="CYTOCHROME B-C1 COMPLEX SUBUNIT RIESKE, MITOCHONDRIAL"/>
    <property type="match status" value="1"/>
</dbReference>
<keyword evidence="7" id="KW-0812">Transmembrane</keyword>
<feature type="transmembrane region" description="Helical" evidence="7">
    <location>
        <begin position="12"/>
        <end position="35"/>
    </location>
</feature>
<sequence>MEEGPISPSRRRFFLSLLLAGIGAVLSAAALWPLWRYLSPRAGRGEEEKMAMDRNLVPVGGAHFFQFSGHPAVLLQNSPGSFLAFSAVCTHLGCIIQWQPEKGEFLCPCHAGRFSSTGAVLAGPPPKPLESIPVTLSGDQVLVG</sequence>
<dbReference type="AlphaFoldDB" id="A0A0M4DJD9"/>
<keyword evidence="10" id="KW-1185">Reference proteome</keyword>
<keyword evidence="3" id="KW-0408">Iron</keyword>
<proteinExistence type="predicted"/>
<keyword evidence="5" id="KW-1015">Disulfide bond</keyword>
<evidence type="ECO:0000256" key="4">
    <source>
        <dbReference type="ARBA" id="ARBA00023014"/>
    </source>
</evidence>
<dbReference type="SUPFAM" id="SSF50022">
    <property type="entry name" value="ISP domain"/>
    <property type="match status" value="1"/>
</dbReference>
<dbReference type="GO" id="GO:0051537">
    <property type="term" value="F:2 iron, 2 sulfur cluster binding"/>
    <property type="evidence" value="ECO:0007669"/>
    <property type="project" value="UniProtKB-KW"/>
</dbReference>
<dbReference type="InterPro" id="IPR017941">
    <property type="entry name" value="Rieske_2Fe-2S"/>
</dbReference>
<dbReference type="PROSITE" id="PS51318">
    <property type="entry name" value="TAT"/>
    <property type="match status" value="1"/>
</dbReference>
<name>A0A0M4DJD9_9BACT</name>
<protein>
    <submittedName>
        <fullName evidence="9">Cytochrome b6</fullName>
    </submittedName>
</protein>
<dbReference type="PATRIC" id="fig|1603606.3.peg.2639"/>
<keyword evidence="1" id="KW-0001">2Fe-2S</keyword>
<evidence type="ECO:0000256" key="7">
    <source>
        <dbReference type="SAM" id="Phobius"/>
    </source>
</evidence>
<evidence type="ECO:0000313" key="9">
    <source>
        <dbReference type="EMBL" id="ALC17195.1"/>
    </source>
</evidence>
<dbReference type="STRING" id="1603606.DSOUD_2442"/>
<dbReference type="KEGG" id="des:DSOUD_2442"/>